<evidence type="ECO:0000313" key="2">
    <source>
        <dbReference type="Proteomes" id="UP000070501"/>
    </source>
</evidence>
<keyword evidence="2" id="KW-1185">Reference proteome</keyword>
<name>A0A136IXA3_9PEZI</name>
<organism evidence="1 2">
    <name type="scientific">Microdochium bolleyi</name>
    <dbReference type="NCBI Taxonomy" id="196109"/>
    <lineage>
        <taxon>Eukaryota</taxon>
        <taxon>Fungi</taxon>
        <taxon>Dikarya</taxon>
        <taxon>Ascomycota</taxon>
        <taxon>Pezizomycotina</taxon>
        <taxon>Sordariomycetes</taxon>
        <taxon>Xylariomycetidae</taxon>
        <taxon>Xylariales</taxon>
        <taxon>Microdochiaceae</taxon>
        <taxon>Microdochium</taxon>
    </lineage>
</organism>
<dbReference type="Proteomes" id="UP000070501">
    <property type="component" value="Unassembled WGS sequence"/>
</dbReference>
<proteinExistence type="predicted"/>
<dbReference type="EMBL" id="KQ964255">
    <property type="protein sequence ID" value="KXJ89409.1"/>
    <property type="molecule type" value="Genomic_DNA"/>
</dbReference>
<gene>
    <name evidence="1" type="ORF">Micbo1qcDRAFT_12295</name>
</gene>
<evidence type="ECO:0000313" key="1">
    <source>
        <dbReference type="EMBL" id="KXJ89409.1"/>
    </source>
</evidence>
<protein>
    <submittedName>
        <fullName evidence="1">Uncharacterized protein</fullName>
    </submittedName>
</protein>
<sequence length="98" mass="11098">MFFNFYSYVRLISRPPFVFGLLCMRLHCFEQLVVLLTISYSLVILFGQSYSESDTMTGLQRLSVSCCPDTSTPCLLYDDPTTATDALLVHSFPSQPCH</sequence>
<accession>A0A136IXA3</accession>
<reference evidence="2" key="1">
    <citation type="submission" date="2016-02" db="EMBL/GenBank/DDBJ databases">
        <title>Draft genome sequence of Microdochium bolleyi, a fungal endophyte of beachgrass.</title>
        <authorList>
            <consortium name="DOE Joint Genome Institute"/>
            <person name="David A.S."/>
            <person name="May G."/>
            <person name="Haridas S."/>
            <person name="Lim J."/>
            <person name="Wang M."/>
            <person name="Labutti K."/>
            <person name="Lipzen A."/>
            <person name="Barry K."/>
            <person name="Grigoriev I.V."/>
        </authorList>
    </citation>
    <scope>NUCLEOTIDE SEQUENCE [LARGE SCALE GENOMIC DNA]</scope>
    <source>
        <strain evidence="2">J235TASD1</strain>
    </source>
</reference>
<dbReference type="AlphaFoldDB" id="A0A136IXA3"/>
<dbReference type="InParanoid" id="A0A136IXA3"/>